<gene>
    <name evidence="1" type="ORF">L1987_74843</name>
</gene>
<comment type="caution">
    <text evidence="1">The sequence shown here is derived from an EMBL/GenBank/DDBJ whole genome shotgun (WGS) entry which is preliminary data.</text>
</comment>
<proteinExistence type="predicted"/>
<organism evidence="1 2">
    <name type="scientific">Smallanthus sonchifolius</name>
    <dbReference type="NCBI Taxonomy" id="185202"/>
    <lineage>
        <taxon>Eukaryota</taxon>
        <taxon>Viridiplantae</taxon>
        <taxon>Streptophyta</taxon>
        <taxon>Embryophyta</taxon>
        <taxon>Tracheophyta</taxon>
        <taxon>Spermatophyta</taxon>
        <taxon>Magnoliopsida</taxon>
        <taxon>eudicotyledons</taxon>
        <taxon>Gunneridae</taxon>
        <taxon>Pentapetalae</taxon>
        <taxon>asterids</taxon>
        <taxon>campanulids</taxon>
        <taxon>Asterales</taxon>
        <taxon>Asteraceae</taxon>
        <taxon>Asteroideae</taxon>
        <taxon>Heliantheae alliance</taxon>
        <taxon>Millerieae</taxon>
        <taxon>Smallanthus</taxon>
    </lineage>
</organism>
<sequence>MLAGWGFLRLHHLTGVTLLQITALGQLVLVPLHQHTVQVVPLAIVQPTPSPPPAILPPHQHTVQVPLDIVQPPPPAILPPHRATPPPLPVTHPHHLVTRCNGGQDYKGYGVRAT</sequence>
<dbReference type="EMBL" id="CM042042">
    <property type="protein sequence ID" value="KAI3704617.1"/>
    <property type="molecule type" value="Genomic_DNA"/>
</dbReference>
<protein>
    <submittedName>
        <fullName evidence="1">Uncharacterized protein</fullName>
    </submittedName>
</protein>
<evidence type="ECO:0000313" key="2">
    <source>
        <dbReference type="Proteomes" id="UP001056120"/>
    </source>
</evidence>
<keyword evidence="2" id="KW-1185">Reference proteome</keyword>
<reference evidence="2" key="1">
    <citation type="journal article" date="2022" name="Mol. Ecol. Resour.">
        <title>The genomes of chicory, endive, great burdock and yacon provide insights into Asteraceae palaeo-polyploidization history and plant inulin production.</title>
        <authorList>
            <person name="Fan W."/>
            <person name="Wang S."/>
            <person name="Wang H."/>
            <person name="Wang A."/>
            <person name="Jiang F."/>
            <person name="Liu H."/>
            <person name="Zhao H."/>
            <person name="Xu D."/>
            <person name="Zhang Y."/>
        </authorList>
    </citation>
    <scope>NUCLEOTIDE SEQUENCE [LARGE SCALE GENOMIC DNA]</scope>
    <source>
        <strain evidence="2">cv. Yunnan</strain>
    </source>
</reference>
<accession>A0ACB9A328</accession>
<dbReference type="Proteomes" id="UP001056120">
    <property type="component" value="Linkage Group LG25"/>
</dbReference>
<evidence type="ECO:0000313" key="1">
    <source>
        <dbReference type="EMBL" id="KAI3704617.1"/>
    </source>
</evidence>
<reference evidence="1 2" key="2">
    <citation type="journal article" date="2022" name="Mol. Ecol. Resour.">
        <title>The genomes of chicory, endive, great burdock and yacon provide insights into Asteraceae paleo-polyploidization history and plant inulin production.</title>
        <authorList>
            <person name="Fan W."/>
            <person name="Wang S."/>
            <person name="Wang H."/>
            <person name="Wang A."/>
            <person name="Jiang F."/>
            <person name="Liu H."/>
            <person name="Zhao H."/>
            <person name="Xu D."/>
            <person name="Zhang Y."/>
        </authorList>
    </citation>
    <scope>NUCLEOTIDE SEQUENCE [LARGE SCALE GENOMIC DNA]</scope>
    <source>
        <strain evidence="2">cv. Yunnan</strain>
        <tissue evidence="1">Leaves</tissue>
    </source>
</reference>
<name>A0ACB9A328_9ASTR</name>